<gene>
    <name evidence="1" type="ORF">E6H03_04865</name>
</gene>
<proteinExistence type="predicted"/>
<protein>
    <submittedName>
        <fullName evidence="1">DUF72 domain-containing protein</fullName>
    </submittedName>
</protein>
<dbReference type="SUPFAM" id="SSF117396">
    <property type="entry name" value="TM1631-like"/>
    <property type="match status" value="1"/>
</dbReference>
<dbReference type="InterPro" id="IPR036520">
    <property type="entry name" value="UPF0759_sf"/>
</dbReference>
<dbReference type="PANTHER" id="PTHR30348">
    <property type="entry name" value="UNCHARACTERIZED PROTEIN YECE"/>
    <property type="match status" value="1"/>
</dbReference>
<evidence type="ECO:0000313" key="1">
    <source>
        <dbReference type="EMBL" id="TMI82827.1"/>
    </source>
</evidence>
<dbReference type="Proteomes" id="UP000318093">
    <property type="component" value="Unassembled WGS sequence"/>
</dbReference>
<dbReference type="Gene3D" id="3.20.20.410">
    <property type="entry name" value="Protein of unknown function UPF0759"/>
    <property type="match status" value="1"/>
</dbReference>
<dbReference type="AlphaFoldDB" id="A0A537JH02"/>
<evidence type="ECO:0000313" key="2">
    <source>
        <dbReference type="Proteomes" id="UP000318093"/>
    </source>
</evidence>
<dbReference type="PANTHER" id="PTHR30348:SF4">
    <property type="entry name" value="DUF72 DOMAIN-CONTAINING PROTEIN"/>
    <property type="match status" value="1"/>
</dbReference>
<reference evidence="1 2" key="1">
    <citation type="journal article" date="2019" name="Nat. Microbiol.">
        <title>Mediterranean grassland soil C-N compound turnover is dependent on rainfall and depth, and is mediated by genomically divergent microorganisms.</title>
        <authorList>
            <person name="Diamond S."/>
            <person name="Andeer P.F."/>
            <person name="Li Z."/>
            <person name="Crits-Christoph A."/>
            <person name="Burstein D."/>
            <person name="Anantharaman K."/>
            <person name="Lane K.R."/>
            <person name="Thomas B.C."/>
            <person name="Pan C."/>
            <person name="Northen T.R."/>
            <person name="Banfield J.F."/>
        </authorList>
    </citation>
    <scope>NUCLEOTIDE SEQUENCE [LARGE SCALE GENOMIC DNA]</scope>
    <source>
        <strain evidence="1">NP_6</strain>
    </source>
</reference>
<dbReference type="Pfam" id="PF01904">
    <property type="entry name" value="DUF72"/>
    <property type="match status" value="1"/>
</dbReference>
<name>A0A537JH02_9BACT</name>
<organism evidence="1 2">
    <name type="scientific">Candidatus Segetimicrobium genomatis</name>
    <dbReference type="NCBI Taxonomy" id="2569760"/>
    <lineage>
        <taxon>Bacteria</taxon>
        <taxon>Bacillati</taxon>
        <taxon>Candidatus Sysuimicrobiota</taxon>
        <taxon>Candidatus Sysuimicrobiia</taxon>
        <taxon>Candidatus Sysuimicrobiales</taxon>
        <taxon>Candidatus Segetimicrobiaceae</taxon>
        <taxon>Candidatus Segetimicrobium</taxon>
    </lineage>
</organism>
<dbReference type="InterPro" id="IPR002763">
    <property type="entry name" value="DUF72"/>
</dbReference>
<dbReference type="EMBL" id="VBAN01000142">
    <property type="protein sequence ID" value="TMI82827.1"/>
    <property type="molecule type" value="Genomic_DNA"/>
</dbReference>
<comment type="caution">
    <text evidence="1">The sequence shown here is derived from an EMBL/GenBank/DDBJ whole genome shotgun (WGS) entry which is preliminary data.</text>
</comment>
<accession>A0A537JH02</accession>
<sequence length="245" mass="28154">MSQPPAETSASRILAGTSGFAFAEWKGGFYPPDLKQDRMLGFYAGHLPTVEINVSFYRMPTSKMLEDWKAQTPPHFRFAVKAHRRITHIKRLRDVDEEVRWLHERVTELGERLGPVLFQLPPSLRQDLALLEGFLATLRPMPYVAVEFRHASWHQDATYDLLRRHRVALCIAEDEQSCEPLVHTASFGYYRLHRLQYTTAQLEGWADHLRSAPHLSPVFCYFTHETGPEAIAYARALTDLVRAAP</sequence>